<organism evidence="12 13">
    <name type="scientific">Hydrotalea sandarakina</name>
    <dbReference type="NCBI Taxonomy" id="1004304"/>
    <lineage>
        <taxon>Bacteria</taxon>
        <taxon>Pseudomonadati</taxon>
        <taxon>Bacteroidota</taxon>
        <taxon>Chitinophagia</taxon>
        <taxon>Chitinophagales</taxon>
        <taxon>Chitinophagaceae</taxon>
        <taxon>Hydrotalea</taxon>
    </lineage>
</organism>
<feature type="compositionally biased region" description="Low complexity" evidence="9">
    <location>
        <begin position="1"/>
        <end position="19"/>
    </location>
</feature>
<feature type="transmembrane region" description="Helical" evidence="10">
    <location>
        <begin position="87"/>
        <end position="104"/>
    </location>
</feature>
<keyword evidence="2 8" id="KW-0813">Transport</keyword>
<comment type="subcellular location">
    <subcellularLocation>
        <location evidence="1">Cell membrane</location>
        <topology evidence="1">Multi-pass membrane protein</topology>
    </subcellularLocation>
    <subcellularLocation>
        <location evidence="8">Membrane</location>
        <topology evidence="8">Multi-pass membrane protein</topology>
    </subcellularLocation>
</comment>
<dbReference type="GO" id="GO:0005886">
    <property type="term" value="C:plasma membrane"/>
    <property type="evidence" value="ECO:0007669"/>
    <property type="project" value="UniProtKB-SubCell"/>
</dbReference>
<evidence type="ECO:0000259" key="11">
    <source>
        <dbReference type="Pfam" id="PF01618"/>
    </source>
</evidence>
<dbReference type="InterPro" id="IPR002898">
    <property type="entry name" value="MotA_ExbB_proton_chnl"/>
</dbReference>
<dbReference type="GO" id="GO:0017038">
    <property type="term" value="P:protein import"/>
    <property type="evidence" value="ECO:0007669"/>
    <property type="project" value="TreeGrafter"/>
</dbReference>
<comment type="similarity">
    <text evidence="8">Belongs to the exbB/tolQ family.</text>
</comment>
<proteinExistence type="inferred from homology"/>
<keyword evidence="3" id="KW-1003">Cell membrane</keyword>
<evidence type="ECO:0000313" key="13">
    <source>
        <dbReference type="Proteomes" id="UP000249720"/>
    </source>
</evidence>
<dbReference type="EMBL" id="QKZV01000002">
    <property type="protein sequence ID" value="PZX64530.1"/>
    <property type="molecule type" value="Genomic_DNA"/>
</dbReference>
<feature type="transmembrane region" description="Helical" evidence="10">
    <location>
        <begin position="197"/>
        <end position="220"/>
    </location>
</feature>
<name>A0A2W7S133_9BACT</name>
<evidence type="ECO:0000256" key="5">
    <source>
        <dbReference type="ARBA" id="ARBA00022927"/>
    </source>
</evidence>
<keyword evidence="13" id="KW-1185">Reference proteome</keyword>
<evidence type="ECO:0000256" key="4">
    <source>
        <dbReference type="ARBA" id="ARBA00022692"/>
    </source>
</evidence>
<dbReference type="Proteomes" id="UP000249720">
    <property type="component" value="Unassembled WGS sequence"/>
</dbReference>
<dbReference type="InterPro" id="IPR050790">
    <property type="entry name" value="ExbB/TolQ_transport"/>
</dbReference>
<comment type="caution">
    <text evidence="12">The sequence shown here is derived from an EMBL/GenBank/DDBJ whole genome shotgun (WGS) entry which is preliminary data.</text>
</comment>
<dbReference type="Pfam" id="PF01618">
    <property type="entry name" value="MotA_ExbB"/>
    <property type="match status" value="1"/>
</dbReference>
<evidence type="ECO:0000256" key="2">
    <source>
        <dbReference type="ARBA" id="ARBA00022448"/>
    </source>
</evidence>
<evidence type="ECO:0000256" key="8">
    <source>
        <dbReference type="RuleBase" id="RU004057"/>
    </source>
</evidence>
<dbReference type="OrthoDB" id="4045at2"/>
<keyword evidence="5 8" id="KW-0653">Protein transport</keyword>
<feature type="transmembrane region" description="Helical" evidence="10">
    <location>
        <begin position="246"/>
        <end position="267"/>
    </location>
</feature>
<keyword evidence="4 10" id="KW-0812">Transmembrane</keyword>
<feature type="transmembrane region" description="Helical" evidence="10">
    <location>
        <begin position="28"/>
        <end position="48"/>
    </location>
</feature>
<evidence type="ECO:0000256" key="3">
    <source>
        <dbReference type="ARBA" id="ARBA00022475"/>
    </source>
</evidence>
<dbReference type="PANTHER" id="PTHR30625">
    <property type="entry name" value="PROTEIN TOLQ"/>
    <property type="match status" value="1"/>
</dbReference>
<sequence>MADIKPTASTTAAKPASSAQHPKRKGNAISWIAPVVCVIVGYLFWRFYLGAPEHFSQPDPDASHWFWPNHKGPKSTVPIAKMYEGGIIVPLLIGTFLTVLTFVVERFLTVTKSTGTGSVPEFIRKVQFHLANKDVDKALAECDKQKGSVGNVMKAGLRRYKEMITNTELDTEQKILNIQKEIEEATALELPMLEKNLVFLSTIASVATLLGLLGTVLGMIKAFSSLGEEGAGGDAARELSVGISEALFNTALGIGTSAISIIFYNIFTTKIDGITYGIDESGFTLTQSFAANYK</sequence>
<feature type="region of interest" description="Disordered" evidence="9">
    <location>
        <begin position="1"/>
        <end position="22"/>
    </location>
</feature>
<feature type="domain" description="MotA/TolQ/ExbB proton channel" evidence="11">
    <location>
        <begin position="149"/>
        <end position="276"/>
    </location>
</feature>
<evidence type="ECO:0000313" key="12">
    <source>
        <dbReference type="EMBL" id="PZX64530.1"/>
    </source>
</evidence>
<evidence type="ECO:0000256" key="9">
    <source>
        <dbReference type="SAM" id="MobiDB-lite"/>
    </source>
</evidence>
<gene>
    <name evidence="12" type="ORF">LX80_00726</name>
</gene>
<evidence type="ECO:0000256" key="1">
    <source>
        <dbReference type="ARBA" id="ARBA00004651"/>
    </source>
</evidence>
<dbReference type="AlphaFoldDB" id="A0A2W7S133"/>
<keyword evidence="7 10" id="KW-0472">Membrane</keyword>
<reference evidence="12 13" key="1">
    <citation type="submission" date="2018-06" db="EMBL/GenBank/DDBJ databases">
        <title>Genomic Encyclopedia of Archaeal and Bacterial Type Strains, Phase II (KMG-II): from individual species to whole genera.</title>
        <authorList>
            <person name="Goeker M."/>
        </authorList>
    </citation>
    <scope>NUCLEOTIDE SEQUENCE [LARGE SCALE GENOMIC DNA]</scope>
    <source>
        <strain evidence="12 13">DSM 23241</strain>
    </source>
</reference>
<dbReference type="RefSeq" id="WP_111293700.1">
    <property type="nucleotide sequence ID" value="NZ_QKZV01000002.1"/>
</dbReference>
<evidence type="ECO:0000256" key="7">
    <source>
        <dbReference type="ARBA" id="ARBA00023136"/>
    </source>
</evidence>
<evidence type="ECO:0000256" key="10">
    <source>
        <dbReference type="SAM" id="Phobius"/>
    </source>
</evidence>
<protein>
    <submittedName>
        <fullName evidence="12">Biopolymer transport protein ExbB</fullName>
    </submittedName>
</protein>
<dbReference type="PANTHER" id="PTHR30625:SF15">
    <property type="entry name" value="BIOPOLYMER TRANSPORT PROTEIN EXBB"/>
    <property type="match status" value="1"/>
</dbReference>
<keyword evidence="6 10" id="KW-1133">Transmembrane helix</keyword>
<evidence type="ECO:0000256" key="6">
    <source>
        <dbReference type="ARBA" id="ARBA00022989"/>
    </source>
</evidence>
<accession>A0A2W7S133</accession>